<dbReference type="EMBL" id="ACJN02000001">
    <property type="protein sequence ID" value="EFI36126.1"/>
    <property type="molecule type" value="Genomic_DNA"/>
</dbReference>
<dbReference type="AlphaFoldDB" id="D6SJS3"/>
<keyword evidence="3" id="KW-1185">Reference proteome</keyword>
<dbReference type="Proteomes" id="UP000005496">
    <property type="component" value="Unassembled WGS sequence"/>
</dbReference>
<name>D6SJS3_9BACT</name>
<keyword evidence="1" id="KW-1133">Transmembrane helix</keyword>
<gene>
    <name evidence="2" type="ORF">Dthio_PD3579</name>
</gene>
<keyword evidence="1" id="KW-0472">Membrane</keyword>
<dbReference type="RefSeq" id="WP_008869251.1">
    <property type="nucleotide sequence ID" value="NZ_ACJN02000001.1"/>
</dbReference>
<organism evidence="2 3">
    <name type="scientific">Desulfonatronospira thiodismutans ASO3-1</name>
    <dbReference type="NCBI Taxonomy" id="555779"/>
    <lineage>
        <taxon>Bacteria</taxon>
        <taxon>Pseudomonadati</taxon>
        <taxon>Thermodesulfobacteriota</taxon>
        <taxon>Desulfovibrionia</taxon>
        <taxon>Desulfovibrionales</taxon>
        <taxon>Desulfonatronovibrionaceae</taxon>
        <taxon>Desulfonatronospira</taxon>
    </lineage>
</organism>
<evidence type="ECO:0000256" key="1">
    <source>
        <dbReference type="SAM" id="Phobius"/>
    </source>
</evidence>
<keyword evidence="1" id="KW-0812">Transmembrane</keyword>
<evidence type="ECO:0000313" key="2">
    <source>
        <dbReference type="EMBL" id="EFI36126.1"/>
    </source>
</evidence>
<reference evidence="2" key="1">
    <citation type="submission" date="2010-05" db="EMBL/GenBank/DDBJ databases">
        <title>The draft genome of Desulfonatronospira thiodismutans ASO3-1.</title>
        <authorList>
            <consortium name="US DOE Joint Genome Institute (JGI-PGF)"/>
            <person name="Lucas S."/>
            <person name="Copeland A."/>
            <person name="Lapidus A."/>
            <person name="Cheng J.-F."/>
            <person name="Bruce D."/>
            <person name="Goodwin L."/>
            <person name="Pitluck S."/>
            <person name="Chertkov O."/>
            <person name="Brettin T."/>
            <person name="Detter J.C."/>
            <person name="Han C."/>
            <person name="Land M.L."/>
            <person name="Hauser L."/>
            <person name="Kyrpides N."/>
            <person name="Mikhailova N."/>
            <person name="Muyzer G."/>
            <person name="Woyke T."/>
        </authorList>
    </citation>
    <scope>NUCLEOTIDE SEQUENCE [LARGE SCALE GENOMIC DNA]</scope>
    <source>
        <strain evidence="2">ASO3-1</strain>
    </source>
</reference>
<accession>D6SJS3</accession>
<comment type="caution">
    <text evidence="2">The sequence shown here is derived from an EMBL/GenBank/DDBJ whole genome shotgun (WGS) entry which is preliminary data.</text>
</comment>
<proteinExistence type="predicted"/>
<feature type="transmembrane region" description="Helical" evidence="1">
    <location>
        <begin position="30"/>
        <end position="49"/>
    </location>
</feature>
<evidence type="ECO:0000313" key="3">
    <source>
        <dbReference type="Proteomes" id="UP000005496"/>
    </source>
</evidence>
<protein>
    <submittedName>
        <fullName evidence="2">Uncharacterized protein</fullName>
    </submittedName>
</protein>
<sequence length="58" mass="6961">MNMYFAVFLIVFLLAGLAYSTYSFSQGRFLEGMSIFPWLIACYFFVQAWERRNRNDEE</sequence>